<dbReference type="AlphaFoldDB" id="A0A5D3C2G6"/>
<gene>
    <name evidence="2" type="ORF">E5676_scaffold409G002260</name>
    <name evidence="1" type="ORF">E6C27_scaffold60G004440</name>
</gene>
<comment type="caution">
    <text evidence="2">The sequence shown here is derived from an EMBL/GenBank/DDBJ whole genome shotgun (WGS) entry which is preliminary data.</text>
</comment>
<dbReference type="EMBL" id="SSTE01011134">
    <property type="protein sequence ID" value="KAA0051964.1"/>
    <property type="molecule type" value="Genomic_DNA"/>
</dbReference>
<reference evidence="3 4" key="1">
    <citation type="submission" date="2019-08" db="EMBL/GenBank/DDBJ databases">
        <title>Draft genome sequences of two oriental melons (Cucumis melo L. var makuwa).</title>
        <authorList>
            <person name="Kwon S.-Y."/>
        </authorList>
    </citation>
    <scope>NUCLEOTIDE SEQUENCE [LARGE SCALE GENOMIC DNA]</scope>
    <source>
        <strain evidence="4">cv. Chang Bougi</strain>
        <strain evidence="3">cv. SW 3</strain>
        <tissue evidence="2">Leaf</tissue>
    </source>
</reference>
<name>A0A5D3C2G6_CUCMM</name>
<dbReference type="Proteomes" id="UP000321393">
    <property type="component" value="Unassembled WGS sequence"/>
</dbReference>
<evidence type="ECO:0000313" key="1">
    <source>
        <dbReference type="EMBL" id="KAA0051964.1"/>
    </source>
</evidence>
<protein>
    <submittedName>
        <fullName evidence="2">Retrotransposon protein</fullName>
    </submittedName>
</protein>
<evidence type="ECO:0000313" key="2">
    <source>
        <dbReference type="EMBL" id="TYK04589.1"/>
    </source>
</evidence>
<proteinExistence type="predicted"/>
<organism evidence="2 4">
    <name type="scientific">Cucumis melo var. makuwa</name>
    <name type="common">Oriental melon</name>
    <dbReference type="NCBI Taxonomy" id="1194695"/>
    <lineage>
        <taxon>Eukaryota</taxon>
        <taxon>Viridiplantae</taxon>
        <taxon>Streptophyta</taxon>
        <taxon>Embryophyta</taxon>
        <taxon>Tracheophyta</taxon>
        <taxon>Spermatophyta</taxon>
        <taxon>Magnoliopsida</taxon>
        <taxon>eudicotyledons</taxon>
        <taxon>Gunneridae</taxon>
        <taxon>Pentapetalae</taxon>
        <taxon>rosids</taxon>
        <taxon>fabids</taxon>
        <taxon>Cucurbitales</taxon>
        <taxon>Cucurbitaceae</taxon>
        <taxon>Benincaseae</taxon>
        <taxon>Cucumis</taxon>
    </lineage>
</organism>
<dbReference type="EMBL" id="SSTD01014204">
    <property type="protein sequence ID" value="TYK04589.1"/>
    <property type="molecule type" value="Genomic_DNA"/>
</dbReference>
<evidence type="ECO:0000313" key="4">
    <source>
        <dbReference type="Proteomes" id="UP000321947"/>
    </source>
</evidence>
<sequence length="100" mass="11498">MGRFSETFADIGSNKPLSMSGLTCRMRTISYLCVAKELTCSRRMYTHHKLLVRQSGRSSELKRKRGSQREGKIEVIHMTLECTNDQLMTIAEWSAQRPCQ</sequence>
<evidence type="ECO:0000313" key="3">
    <source>
        <dbReference type="Proteomes" id="UP000321393"/>
    </source>
</evidence>
<dbReference type="Proteomes" id="UP000321947">
    <property type="component" value="Unassembled WGS sequence"/>
</dbReference>
<accession>A0A5D3C2G6</accession>